<dbReference type="Proteomes" id="UP000261284">
    <property type="component" value="Unassembled WGS sequence"/>
</dbReference>
<evidence type="ECO:0000259" key="1">
    <source>
        <dbReference type="Pfam" id="PF12708"/>
    </source>
</evidence>
<dbReference type="InterPro" id="IPR011050">
    <property type="entry name" value="Pectin_lyase_fold/virulence"/>
</dbReference>
<accession>A0A3E1NNL5</accession>
<evidence type="ECO:0000313" key="3">
    <source>
        <dbReference type="EMBL" id="RFM29487.1"/>
    </source>
</evidence>
<dbReference type="Gene3D" id="2.160.20.10">
    <property type="entry name" value="Single-stranded right-handed beta-helix, Pectin lyase-like"/>
    <property type="match status" value="1"/>
</dbReference>
<proteinExistence type="predicted"/>
<reference evidence="3 4" key="1">
    <citation type="submission" date="2018-08" db="EMBL/GenBank/DDBJ databases">
        <title>Chitinophagaceae sp. K23C18032701, a novel bacterium isolated from forest soil.</title>
        <authorList>
            <person name="Wang C."/>
        </authorList>
    </citation>
    <scope>NUCLEOTIDE SEQUENCE [LARGE SCALE GENOMIC DNA]</scope>
    <source>
        <strain evidence="3 4">K23C18032701</strain>
    </source>
</reference>
<feature type="domain" description="Rhamnogalacturonase A/B/Epimerase-like pectate lyase" evidence="1">
    <location>
        <begin position="41"/>
        <end position="206"/>
    </location>
</feature>
<feature type="domain" description="Right handed beta helix" evidence="2">
    <location>
        <begin position="222"/>
        <end position="382"/>
    </location>
</feature>
<dbReference type="InterPro" id="IPR012334">
    <property type="entry name" value="Pectin_lyas_fold"/>
</dbReference>
<dbReference type="EMBL" id="QTJU01000001">
    <property type="protein sequence ID" value="RFM29487.1"/>
    <property type="molecule type" value="Genomic_DNA"/>
</dbReference>
<dbReference type="InterPro" id="IPR039448">
    <property type="entry name" value="Beta_helix"/>
</dbReference>
<evidence type="ECO:0000259" key="2">
    <source>
        <dbReference type="Pfam" id="PF13229"/>
    </source>
</evidence>
<dbReference type="AlphaFoldDB" id="A0A3E1NNL5"/>
<dbReference type="InterPro" id="IPR024535">
    <property type="entry name" value="RHGA/B-epi-like_pectate_lyase"/>
</dbReference>
<gene>
    <name evidence="3" type="ORF">DXN05_00430</name>
</gene>
<dbReference type="RefSeq" id="WP_116845244.1">
    <property type="nucleotide sequence ID" value="NZ_QTJU01000001.1"/>
</dbReference>
<evidence type="ECO:0000313" key="4">
    <source>
        <dbReference type="Proteomes" id="UP000261284"/>
    </source>
</evidence>
<dbReference type="Pfam" id="PF12708">
    <property type="entry name" value="Pect-lyase_RHGA_epim"/>
    <property type="match status" value="1"/>
</dbReference>
<dbReference type="SUPFAM" id="SSF51126">
    <property type="entry name" value="Pectin lyase-like"/>
    <property type="match status" value="2"/>
</dbReference>
<comment type="caution">
    <text evidence="3">The sequence shown here is derived from an EMBL/GenBank/DDBJ whole genome shotgun (WGS) entry which is preliminary data.</text>
</comment>
<keyword evidence="4" id="KW-1185">Reference proteome</keyword>
<sequence>MRNRWLTAFRCKSMGVTGALVLLSAVLYAQNVIKVKPVSGNARPAIAEALRQAQQQKGSRVQLDAGTYTIDSTLYVPSGVQLAGAGIDKTIISLATPLRGALVASHNTSDVTVTGLTLDFAKGINEGCLVFANVQNGRVESVKTINGFNYSIWIGRFNSDKGVSNNCEVSNCIASGQRNWTGDSKAQIIAGDGSTNTIIRNCVSEHFNANGDLFGADDAPGTSFIRCTADGTGGGNCGIWLEGNGKNKLVDVKIDSCTVKDLFEGIGVSESSEANITNTTFTNCRSRGLWFRSYHPSVADKCKFDHCGSASQSYYTAVHFESSNNVVSNSKFNDNANGDFSIFTGGRYKIVGTKIRNNAITKGIRFVFENGIDSTEISGNKFIGCLPPNLSNVKRVRMYKNVQMN</sequence>
<dbReference type="Pfam" id="PF13229">
    <property type="entry name" value="Beta_helix"/>
    <property type="match status" value="1"/>
</dbReference>
<evidence type="ECO:0008006" key="5">
    <source>
        <dbReference type="Google" id="ProtNLM"/>
    </source>
</evidence>
<protein>
    <recommendedName>
        <fullName evidence="5">Right handed beta helix domain-containing protein</fullName>
    </recommendedName>
</protein>
<dbReference type="OrthoDB" id="910411at2"/>
<organism evidence="3 4">
    <name type="scientific">Deminuibacter soli</name>
    <dbReference type="NCBI Taxonomy" id="2291815"/>
    <lineage>
        <taxon>Bacteria</taxon>
        <taxon>Pseudomonadati</taxon>
        <taxon>Bacteroidota</taxon>
        <taxon>Chitinophagia</taxon>
        <taxon>Chitinophagales</taxon>
        <taxon>Chitinophagaceae</taxon>
        <taxon>Deminuibacter</taxon>
    </lineage>
</organism>
<name>A0A3E1NNL5_9BACT</name>